<dbReference type="SUPFAM" id="SSF51445">
    <property type="entry name" value="(Trans)glycosidases"/>
    <property type="match status" value="1"/>
</dbReference>
<dbReference type="SUPFAM" id="SSF54106">
    <property type="entry name" value="LysM domain"/>
    <property type="match status" value="2"/>
</dbReference>
<protein>
    <recommendedName>
        <fullName evidence="3">lysozyme</fullName>
        <ecNumber evidence="3">3.2.1.17</ecNumber>
    </recommendedName>
</protein>
<feature type="domain" description="LysM" evidence="4">
    <location>
        <begin position="227"/>
        <end position="273"/>
    </location>
</feature>
<dbReference type="InterPro" id="IPR017853">
    <property type="entry name" value="GH"/>
</dbReference>
<dbReference type="CDD" id="cd00599">
    <property type="entry name" value="GH25_muramidase"/>
    <property type="match status" value="1"/>
</dbReference>
<dbReference type="PROSITE" id="PS51782">
    <property type="entry name" value="LYSM"/>
    <property type="match status" value="2"/>
</dbReference>
<evidence type="ECO:0000256" key="2">
    <source>
        <dbReference type="ARBA" id="ARBA00010646"/>
    </source>
</evidence>
<dbReference type="EC" id="3.2.1.17" evidence="3"/>
<dbReference type="Pfam" id="PF01183">
    <property type="entry name" value="Glyco_hydro_25"/>
    <property type="match status" value="1"/>
</dbReference>
<evidence type="ECO:0000256" key="1">
    <source>
        <dbReference type="ARBA" id="ARBA00000632"/>
    </source>
</evidence>
<organism evidence="5">
    <name type="scientific">uncultured Caudovirales phage</name>
    <dbReference type="NCBI Taxonomy" id="2100421"/>
    <lineage>
        <taxon>Viruses</taxon>
        <taxon>Duplodnaviria</taxon>
        <taxon>Heunggongvirae</taxon>
        <taxon>Uroviricota</taxon>
        <taxon>Caudoviricetes</taxon>
        <taxon>Peduoviridae</taxon>
        <taxon>Maltschvirus</taxon>
        <taxon>Maltschvirus maltsch</taxon>
    </lineage>
</organism>
<accession>A0A6J5N9Y7</accession>
<sequence length="345" mass="37932">MIKGIDISRWQGLINWPMVSKNVDFAFIKIGGSDDGFYPDGQAVRNAIEARANGVPVGFYVYLGGAFNISDEVAHIKNLISNIGGLRQNEVLALDWEERHPNEVEYVAGIAKSLVDAGIKAPLIYMSLSRVRGNNWQRLVDLNCGLWVAAWGNNDDVADATPPSDEWPMWAVWQYSSTGSIPGISGRVDLDLFQGTVDQFKQYGQGRTVTLPAPTVGSKVVFASGSVEYSVAPGESLSVIAAKFGKSWQELWALNRDRVSQPDKIFPGQKLRVWSELNPPLPTPAPIAPPENPNVRYYDVVNGDNLSNIAAKFALPNYIVLYEANKDLIGPNPDLIRPGQRLRIP</sequence>
<dbReference type="GO" id="GO:0003796">
    <property type="term" value="F:lysozyme activity"/>
    <property type="evidence" value="ECO:0007669"/>
    <property type="project" value="UniProtKB-EC"/>
</dbReference>
<dbReference type="PANTHER" id="PTHR34135:SF2">
    <property type="entry name" value="LYSOZYME"/>
    <property type="match status" value="1"/>
</dbReference>
<evidence type="ECO:0000256" key="3">
    <source>
        <dbReference type="ARBA" id="ARBA00012732"/>
    </source>
</evidence>
<comment type="similarity">
    <text evidence="2">Belongs to the glycosyl hydrolase 25 family.</text>
</comment>
<comment type="catalytic activity">
    <reaction evidence="1">
        <text>Hydrolysis of (1-&gt;4)-beta-linkages between N-acetylmuramic acid and N-acetyl-D-glucosamine residues in a peptidoglycan and between N-acetyl-D-glucosamine residues in chitodextrins.</text>
        <dbReference type="EC" id="3.2.1.17"/>
    </reaction>
</comment>
<dbReference type="GO" id="GO:0016052">
    <property type="term" value="P:carbohydrate catabolic process"/>
    <property type="evidence" value="ECO:0007669"/>
    <property type="project" value="TreeGrafter"/>
</dbReference>
<dbReference type="SMART" id="SM00257">
    <property type="entry name" value="LysM"/>
    <property type="match status" value="2"/>
</dbReference>
<dbReference type="PANTHER" id="PTHR34135">
    <property type="entry name" value="LYSOZYME"/>
    <property type="match status" value="1"/>
</dbReference>
<reference evidence="5" key="1">
    <citation type="submission" date="2020-04" db="EMBL/GenBank/DDBJ databases">
        <authorList>
            <person name="Chiriac C."/>
            <person name="Salcher M."/>
            <person name="Ghai R."/>
            <person name="Kavagutti S V."/>
        </authorList>
    </citation>
    <scope>NUCLEOTIDE SEQUENCE</scope>
</reference>
<proteinExistence type="inferred from homology"/>
<gene>
    <name evidence="5" type="ORF">UFOVP667_10</name>
</gene>
<dbReference type="InterPro" id="IPR018392">
    <property type="entry name" value="LysM"/>
</dbReference>
<dbReference type="CDD" id="cd00118">
    <property type="entry name" value="LysM"/>
    <property type="match status" value="1"/>
</dbReference>
<dbReference type="InterPro" id="IPR002053">
    <property type="entry name" value="Glyco_hydro_25"/>
</dbReference>
<dbReference type="GO" id="GO:0009253">
    <property type="term" value="P:peptidoglycan catabolic process"/>
    <property type="evidence" value="ECO:0007669"/>
    <property type="project" value="InterPro"/>
</dbReference>
<evidence type="ECO:0000313" key="5">
    <source>
        <dbReference type="EMBL" id="CAB4155557.1"/>
    </source>
</evidence>
<dbReference type="Gene3D" id="3.10.350.10">
    <property type="entry name" value="LysM domain"/>
    <property type="match status" value="2"/>
</dbReference>
<name>A0A6J5N9Y7_9CAUD</name>
<dbReference type="GO" id="GO:0016998">
    <property type="term" value="P:cell wall macromolecule catabolic process"/>
    <property type="evidence" value="ECO:0007669"/>
    <property type="project" value="InterPro"/>
</dbReference>
<dbReference type="EMBL" id="LR796629">
    <property type="protein sequence ID" value="CAB4155557.1"/>
    <property type="molecule type" value="Genomic_DNA"/>
</dbReference>
<evidence type="ECO:0000259" key="4">
    <source>
        <dbReference type="PROSITE" id="PS51782"/>
    </source>
</evidence>
<dbReference type="Pfam" id="PF01476">
    <property type="entry name" value="LysM"/>
    <property type="match status" value="2"/>
</dbReference>
<dbReference type="PROSITE" id="PS51904">
    <property type="entry name" value="GLYCOSYL_HYDROL_F25_2"/>
    <property type="match status" value="1"/>
</dbReference>
<feature type="domain" description="LysM" evidence="4">
    <location>
        <begin position="296"/>
        <end position="344"/>
    </location>
</feature>
<dbReference type="Gene3D" id="3.20.20.80">
    <property type="entry name" value="Glycosidases"/>
    <property type="match status" value="1"/>
</dbReference>
<dbReference type="InterPro" id="IPR036779">
    <property type="entry name" value="LysM_dom_sf"/>
</dbReference>